<dbReference type="KEGG" id="cpas:Clopa_0967"/>
<feature type="transmembrane region" description="Helical" evidence="1">
    <location>
        <begin position="50"/>
        <end position="73"/>
    </location>
</feature>
<gene>
    <name evidence="2" type="ORF">Clopa_0967</name>
</gene>
<feature type="transmembrane region" description="Helical" evidence="1">
    <location>
        <begin position="151"/>
        <end position="171"/>
    </location>
</feature>
<evidence type="ECO:0000256" key="1">
    <source>
        <dbReference type="SAM" id="Phobius"/>
    </source>
</evidence>
<dbReference type="InterPro" id="IPR009339">
    <property type="entry name" value="DUF998"/>
</dbReference>
<dbReference type="HOGENOM" id="CLU_112363_0_0_9"/>
<feature type="transmembrane region" description="Helical" evidence="1">
    <location>
        <begin position="7"/>
        <end position="30"/>
    </location>
</feature>
<name>R4JYT1_CLOPA</name>
<reference evidence="2 3" key="1">
    <citation type="submission" date="2012-01" db="EMBL/GenBank/DDBJ databases">
        <title>Complete sequence of chromosome of Clostridium pasteurianum BC1.</title>
        <authorList>
            <consortium name="US DOE Joint Genome Institute"/>
            <person name="Lucas S."/>
            <person name="Han J."/>
            <person name="Lapidus A."/>
            <person name="Cheng J.-F."/>
            <person name="Goodwin L."/>
            <person name="Pitluck S."/>
            <person name="Peters L."/>
            <person name="Mikhailova N."/>
            <person name="Teshima H."/>
            <person name="Detter J.C."/>
            <person name="Han C."/>
            <person name="Tapia R."/>
            <person name="Land M."/>
            <person name="Hauser L."/>
            <person name="Kyrpides N."/>
            <person name="Ivanova N."/>
            <person name="Pagani I."/>
            <person name="Dunn J."/>
            <person name="Taghavi S."/>
            <person name="Francis A."/>
            <person name="van der Lelie D."/>
            <person name="Woyke T."/>
        </authorList>
    </citation>
    <scope>NUCLEOTIDE SEQUENCE [LARGE SCALE GENOMIC DNA]</scope>
    <source>
        <strain evidence="2 3">BC1</strain>
    </source>
</reference>
<evidence type="ECO:0008006" key="4">
    <source>
        <dbReference type="Google" id="ProtNLM"/>
    </source>
</evidence>
<keyword evidence="3" id="KW-1185">Reference proteome</keyword>
<dbReference type="STRING" id="86416.Clopa_0967"/>
<evidence type="ECO:0000313" key="2">
    <source>
        <dbReference type="EMBL" id="AGK95982.1"/>
    </source>
</evidence>
<dbReference type="eggNOG" id="ENOG502ZT28">
    <property type="taxonomic scope" value="Bacteria"/>
</dbReference>
<dbReference type="PATRIC" id="fig|86416.3.peg.958"/>
<accession>R4JYT1</accession>
<keyword evidence="1" id="KW-0812">Transmembrane</keyword>
<evidence type="ECO:0000313" key="3">
    <source>
        <dbReference type="Proteomes" id="UP000013523"/>
    </source>
</evidence>
<feature type="transmembrane region" description="Helical" evidence="1">
    <location>
        <begin position="183"/>
        <end position="200"/>
    </location>
</feature>
<organism evidence="2 3">
    <name type="scientific">Clostridium pasteurianum BC1</name>
    <dbReference type="NCBI Taxonomy" id="86416"/>
    <lineage>
        <taxon>Bacteria</taxon>
        <taxon>Bacillati</taxon>
        <taxon>Bacillota</taxon>
        <taxon>Clostridia</taxon>
        <taxon>Eubacteriales</taxon>
        <taxon>Clostridiaceae</taxon>
        <taxon>Clostridium</taxon>
    </lineage>
</organism>
<proteinExistence type="predicted"/>
<dbReference type="Proteomes" id="UP000013523">
    <property type="component" value="Chromosome"/>
</dbReference>
<dbReference type="Pfam" id="PF06197">
    <property type="entry name" value="DUF998"/>
    <property type="match status" value="1"/>
</dbReference>
<dbReference type="OrthoDB" id="2425530at2"/>
<dbReference type="EMBL" id="CP003261">
    <property type="protein sequence ID" value="AGK95982.1"/>
    <property type="molecule type" value="Genomic_DNA"/>
</dbReference>
<protein>
    <recommendedName>
        <fullName evidence="4">DUF998 domain-containing protein</fullName>
    </recommendedName>
</protein>
<keyword evidence="1" id="KW-1133">Transmembrane helix</keyword>
<keyword evidence="1" id="KW-0472">Membrane</keyword>
<dbReference type="RefSeq" id="WP_015614306.1">
    <property type="nucleotide sequence ID" value="NC_021182.1"/>
</dbReference>
<dbReference type="AlphaFoldDB" id="R4JYT1"/>
<feature type="transmembrane region" description="Helical" evidence="1">
    <location>
        <begin position="115"/>
        <end position="139"/>
    </location>
</feature>
<feature type="transmembrane region" description="Helical" evidence="1">
    <location>
        <begin position="80"/>
        <end position="100"/>
    </location>
</feature>
<sequence length="213" mass="23730">MKKIYSIFGMISPLFYLIHVIIGSMLWSGYNNITQPISDLTAADAPNREILSIFTNMYGICGLIFSIGSFNYLKKLKVKIINVSMIIFIAMVLIGVSYGFFPEDMAGATMTFEGFMHLVITALIVPTAILTPLFAGLGFRKLENFKKFSNYSIATSVIIFVSGGMSVIAIANKISIFGAIERINIGSLQLWIFIFALIMFTNHMDKITVRDNF</sequence>